<dbReference type="EMBL" id="UINC01121156">
    <property type="protein sequence ID" value="SVC96112.1"/>
    <property type="molecule type" value="Genomic_DNA"/>
</dbReference>
<dbReference type="AlphaFoldDB" id="A0A382RFV6"/>
<reference evidence="1" key="1">
    <citation type="submission" date="2018-05" db="EMBL/GenBank/DDBJ databases">
        <authorList>
            <person name="Lanie J.A."/>
            <person name="Ng W.-L."/>
            <person name="Kazmierczak K.M."/>
            <person name="Andrzejewski T.M."/>
            <person name="Davidsen T.M."/>
            <person name="Wayne K.J."/>
            <person name="Tettelin H."/>
            <person name="Glass J.I."/>
            <person name="Rusch D."/>
            <person name="Podicherti R."/>
            <person name="Tsui H.-C.T."/>
            <person name="Winkler M.E."/>
        </authorList>
    </citation>
    <scope>NUCLEOTIDE SEQUENCE</scope>
</reference>
<name>A0A382RFV6_9ZZZZ</name>
<evidence type="ECO:0000313" key="1">
    <source>
        <dbReference type="EMBL" id="SVC96112.1"/>
    </source>
</evidence>
<feature type="non-terminal residue" evidence="1">
    <location>
        <position position="1"/>
    </location>
</feature>
<gene>
    <name evidence="1" type="ORF">METZ01_LOCUS348966</name>
</gene>
<sequence length="38" mass="4282">LTIQQLIPEFSIKRFIVATLPGNTSSPISLNMLFYSLK</sequence>
<accession>A0A382RFV6</accession>
<organism evidence="1">
    <name type="scientific">marine metagenome</name>
    <dbReference type="NCBI Taxonomy" id="408172"/>
    <lineage>
        <taxon>unclassified sequences</taxon>
        <taxon>metagenomes</taxon>
        <taxon>ecological metagenomes</taxon>
    </lineage>
</organism>
<proteinExistence type="predicted"/>
<protein>
    <submittedName>
        <fullName evidence="1">Uncharacterized protein</fullName>
    </submittedName>
</protein>